<sequence length="919" mass="103342">MFARATNSAYICLRCQRRLVKDNLQPPKVTDSASTSLLRRWRSTAAAVTAVEDDEHADFHAEDQKPAFVSLPENPRRQGLRDTKYRKWRPSRTAELGVNSLGKPAEVLILPSRDRKIPEVPKGSQDISSSTDRLQESLDSGRLPLSRKELLENIEQTRQGIDKKRGQLELKESALLIKSLFKGFTHDQLKQYIRFKHARHLSSQGLDVVAKRNKIDTIRYVVEEVWGYTIHPADRSLQSVLMKNSTLSFFVRDEARFDYLLTARNQPLKRIAATFDVQIEVFWREFRIKVTGVSGQASKAVAAISNLARSLEPTVIQLNGTLGEAYRDPALTHSIKPFFKSIQQKHQVNIAATEKTVEIIYLNQSRRVQQAHREIRLAGDLKVDRQKVGLWLPSDNAASSLLPYPTPAEFPWALSQFSWGRLIASSGHPPTPSPPGVNFDRPASLDSMVNCIHTWLQPIRTIPQPESRGDLHLELTAQLGQALFRDFRGPNEKEERGKVLKDGVENDERDRRRSELEANPGVLQLFDKKSSKDDIRGHEDVENKDEPEDECMGVNEKGMNSDACTVEALYKMPRFTGGAPYLPQQLATRKQWVQQPKTIRRDTSPEARAILRLEFSPVVMKRKFAPSPNLEVFITSGEAREGKRSPLKVARVTAIHDEKAYTILCPDRLVDVRIVQQVKQDIGYPGAHNPIHRTLLSTLQGYFSRAESETPTEWVFPPFVSLPVHHSLQNVAKNLQNAIRPGQVYKAPDPPKKTVQGREVAVQRESVDYILRTVDVVDVDSRLVSATPVDQTSKSTKGPKTTNLCLDHITFTGTETTKQTLRLSTSSLLYPPDLKQPALSTLTREALKLAGQLGNDPTKVMLVQSKDAEAMSDAKDDITTEKGTRLKENPQKSRIGKKRKAKSQPETKASGMKPTASES</sequence>
<keyword evidence="5" id="KW-1185">Reference proteome</keyword>
<evidence type="ECO:0000259" key="2">
    <source>
        <dbReference type="Pfam" id="PF20776"/>
    </source>
</evidence>
<feature type="compositionally biased region" description="Basic and acidic residues" evidence="1">
    <location>
        <begin position="488"/>
        <end position="516"/>
    </location>
</feature>
<feature type="compositionally biased region" description="Basic and acidic residues" evidence="1">
    <location>
        <begin position="526"/>
        <end position="541"/>
    </location>
</feature>
<dbReference type="RefSeq" id="XP_013273387.1">
    <property type="nucleotide sequence ID" value="XM_013417933.1"/>
</dbReference>
<dbReference type="GeneID" id="25292297"/>
<dbReference type="AlphaFoldDB" id="A0A0D2ISU0"/>
<evidence type="ECO:0000259" key="3">
    <source>
        <dbReference type="Pfam" id="PF20778"/>
    </source>
</evidence>
<dbReference type="Proteomes" id="UP000053617">
    <property type="component" value="Unassembled WGS sequence"/>
</dbReference>
<feature type="region of interest" description="Disordered" evidence="1">
    <location>
        <begin position="488"/>
        <end position="549"/>
    </location>
</feature>
<dbReference type="EMBL" id="KN847477">
    <property type="protein sequence ID" value="KIX06251.1"/>
    <property type="molecule type" value="Genomic_DNA"/>
</dbReference>
<organism evidence="4 5">
    <name type="scientific">Rhinocladiella mackenziei CBS 650.93</name>
    <dbReference type="NCBI Taxonomy" id="1442369"/>
    <lineage>
        <taxon>Eukaryota</taxon>
        <taxon>Fungi</taxon>
        <taxon>Dikarya</taxon>
        <taxon>Ascomycota</taxon>
        <taxon>Pezizomycotina</taxon>
        <taxon>Eurotiomycetes</taxon>
        <taxon>Chaetothyriomycetidae</taxon>
        <taxon>Chaetothyriales</taxon>
        <taxon>Herpotrichiellaceae</taxon>
        <taxon>Rhinocladiella</taxon>
    </lineage>
</organism>
<feature type="region of interest" description="Disordered" evidence="1">
    <location>
        <begin position="117"/>
        <end position="139"/>
    </location>
</feature>
<dbReference type="VEuPathDB" id="FungiDB:Z518_04226"/>
<proteinExistence type="predicted"/>
<dbReference type="HOGENOM" id="CLU_315461_0_0_1"/>
<dbReference type="OrthoDB" id="5392646at2759"/>
<accession>A0A0D2ISU0</accession>
<feature type="region of interest" description="Disordered" evidence="1">
    <location>
        <begin position="868"/>
        <end position="919"/>
    </location>
</feature>
<dbReference type="STRING" id="1442369.A0A0D2ISU0"/>
<reference evidence="4 5" key="1">
    <citation type="submission" date="2015-01" db="EMBL/GenBank/DDBJ databases">
        <title>The Genome Sequence of Rhinocladiella mackenzie CBS 650.93.</title>
        <authorList>
            <consortium name="The Broad Institute Genomics Platform"/>
            <person name="Cuomo C."/>
            <person name="de Hoog S."/>
            <person name="Gorbushina A."/>
            <person name="Stielow B."/>
            <person name="Teixiera M."/>
            <person name="Abouelleil A."/>
            <person name="Chapman S.B."/>
            <person name="Priest M."/>
            <person name="Young S.K."/>
            <person name="Wortman J."/>
            <person name="Nusbaum C."/>
            <person name="Birren B."/>
        </authorList>
    </citation>
    <scope>NUCLEOTIDE SEQUENCE [LARGE SCALE GENOMIC DNA]</scope>
    <source>
        <strain evidence="4 5">CBS 650.93</strain>
    </source>
</reference>
<feature type="compositionally biased region" description="Basic and acidic residues" evidence="1">
    <location>
        <begin position="868"/>
        <end position="891"/>
    </location>
</feature>
<evidence type="ECO:0000313" key="4">
    <source>
        <dbReference type="EMBL" id="KIX06251.1"/>
    </source>
</evidence>
<dbReference type="Pfam" id="PF20778">
    <property type="entry name" value="SLS1_C"/>
    <property type="match status" value="1"/>
</dbReference>
<dbReference type="Pfam" id="PF20776">
    <property type="entry name" value="SLS1_N"/>
    <property type="match status" value="1"/>
</dbReference>
<gene>
    <name evidence="4" type="ORF">Z518_04226</name>
</gene>
<protein>
    <submittedName>
        <fullName evidence="4">Uncharacterized protein</fullName>
    </submittedName>
</protein>
<dbReference type="InterPro" id="IPR048400">
    <property type="entry name" value="SLS1_N"/>
</dbReference>
<dbReference type="InterPro" id="IPR048401">
    <property type="entry name" value="SLS1_C"/>
</dbReference>
<evidence type="ECO:0000313" key="5">
    <source>
        <dbReference type="Proteomes" id="UP000053617"/>
    </source>
</evidence>
<name>A0A0D2ISU0_9EURO</name>
<evidence type="ECO:0000256" key="1">
    <source>
        <dbReference type="SAM" id="MobiDB-lite"/>
    </source>
</evidence>
<feature type="domain" description="SLS1 N-terminal" evidence="2">
    <location>
        <begin position="146"/>
        <end position="230"/>
    </location>
</feature>
<feature type="domain" description="SLS1 C-terminal" evidence="3">
    <location>
        <begin position="607"/>
        <end position="733"/>
    </location>
</feature>